<keyword evidence="1" id="KW-0732">Signal</keyword>
<name>A0A060T9F8_BLAAD</name>
<dbReference type="AlphaFoldDB" id="A0A060T9F8"/>
<organism evidence="2">
    <name type="scientific">Blastobotrys adeninivorans</name>
    <name type="common">Yeast</name>
    <name type="synonym">Arxula adeninivorans</name>
    <dbReference type="NCBI Taxonomy" id="409370"/>
    <lineage>
        <taxon>Eukaryota</taxon>
        <taxon>Fungi</taxon>
        <taxon>Dikarya</taxon>
        <taxon>Ascomycota</taxon>
        <taxon>Saccharomycotina</taxon>
        <taxon>Dipodascomycetes</taxon>
        <taxon>Dipodascales</taxon>
        <taxon>Trichomonascaceae</taxon>
        <taxon>Blastobotrys</taxon>
    </lineage>
</organism>
<proteinExistence type="predicted"/>
<reference evidence="2" key="1">
    <citation type="submission" date="2014-02" db="EMBL/GenBank/DDBJ databases">
        <authorList>
            <person name="Genoscope - CEA"/>
        </authorList>
    </citation>
    <scope>NUCLEOTIDE SEQUENCE</scope>
    <source>
        <strain evidence="2">LS3</strain>
    </source>
</reference>
<reference evidence="2" key="2">
    <citation type="submission" date="2014-06" db="EMBL/GenBank/DDBJ databases">
        <title>The complete genome of Blastobotrys (Arxula) adeninivorans LS3 - a yeast of biotechnological interest.</title>
        <authorList>
            <person name="Kunze G."/>
            <person name="Gaillardin C."/>
            <person name="Czernicka M."/>
            <person name="Durrens P."/>
            <person name="Martin T."/>
            <person name="Boer E."/>
            <person name="Gabaldon T."/>
            <person name="Cruz J."/>
            <person name="Talla E."/>
            <person name="Marck C."/>
            <person name="Goffeau A."/>
            <person name="Barbe V."/>
            <person name="Baret P."/>
            <person name="Baronian K."/>
            <person name="Beier S."/>
            <person name="Bleykasten C."/>
            <person name="Bode R."/>
            <person name="Casaregola S."/>
            <person name="Despons L."/>
            <person name="Fairhead C."/>
            <person name="Giersberg M."/>
            <person name="Gierski P."/>
            <person name="Hahnel U."/>
            <person name="Hartmann A."/>
            <person name="Jankowska D."/>
            <person name="Jubin C."/>
            <person name="Jung P."/>
            <person name="Lafontaine I."/>
            <person name="Leh-Louis V."/>
            <person name="Lemaire M."/>
            <person name="Marcet-Houben M."/>
            <person name="Mascher M."/>
            <person name="Morel G."/>
            <person name="Richard G.-F."/>
            <person name="Riechen J."/>
            <person name="Sacerdot C."/>
            <person name="Sarkar A."/>
            <person name="Savel G."/>
            <person name="Schacherer J."/>
            <person name="Sherman D."/>
            <person name="Straub M.-L."/>
            <person name="Stein N."/>
            <person name="Thierry A."/>
            <person name="Trautwein-Schult A."/>
            <person name="Westhof E."/>
            <person name="Worch S."/>
            <person name="Dujon B."/>
            <person name="Souciet J.-L."/>
            <person name="Wincker P."/>
            <person name="Scholz U."/>
            <person name="Neuveglise N."/>
        </authorList>
    </citation>
    <scope>NUCLEOTIDE SEQUENCE</scope>
    <source>
        <strain evidence="2">LS3</strain>
    </source>
</reference>
<sequence>MIPIRPFDMLNSIAIVSIIFLWSLCTAQNASDYSPRNSGSNWINYDDELMETSIRSRILYPTVLSDDSFVTRIKVLKPEPNYDIAIRTVEVPENTTRAVVRVSVFPGPLYRQYSKKPMSVLAKEEAHEVNDRMHGRLGQDRKTNVFVAGTYAGALIPKPVRVLGDGRFQDPLSSDYLARLPDEVDVTPYMDFLKEGTEIRVSLDHYRIFKMIKYYDHDIVIKLVTWELVDDDSPEDDDINYQDTWFL</sequence>
<gene>
    <name evidence="2" type="ORF">GNLVRS02_ARAD1C44330g</name>
</gene>
<protein>
    <submittedName>
        <fullName evidence="2">ARAD1C44330p</fullName>
    </submittedName>
</protein>
<accession>A0A060T9F8</accession>
<feature type="chain" id="PRO_5001592066" evidence="1">
    <location>
        <begin position="28"/>
        <end position="247"/>
    </location>
</feature>
<evidence type="ECO:0000256" key="1">
    <source>
        <dbReference type="SAM" id="SignalP"/>
    </source>
</evidence>
<dbReference type="EMBL" id="HG937693">
    <property type="protein sequence ID" value="CDP35826.1"/>
    <property type="molecule type" value="Genomic_DNA"/>
</dbReference>
<feature type="signal peptide" evidence="1">
    <location>
        <begin position="1"/>
        <end position="27"/>
    </location>
</feature>
<evidence type="ECO:0000313" key="2">
    <source>
        <dbReference type="EMBL" id="CDP35826.1"/>
    </source>
</evidence>